<evidence type="ECO:0000256" key="6">
    <source>
        <dbReference type="PROSITE-ProRule" id="PRU00076"/>
    </source>
</evidence>
<dbReference type="InterPro" id="IPR000859">
    <property type="entry name" value="CUB_dom"/>
</dbReference>
<evidence type="ECO:0000256" key="3">
    <source>
        <dbReference type="ARBA" id="ARBA00022737"/>
    </source>
</evidence>
<dbReference type="GO" id="GO:0005886">
    <property type="term" value="C:plasma membrane"/>
    <property type="evidence" value="ECO:0007669"/>
    <property type="project" value="TreeGrafter"/>
</dbReference>
<dbReference type="AlphaFoldDB" id="A0A6J8EM76"/>
<gene>
    <name evidence="9" type="ORF">MCOR_52418</name>
</gene>
<dbReference type="CDD" id="cd00041">
    <property type="entry name" value="CUB"/>
    <property type="match status" value="1"/>
</dbReference>
<accession>A0A6J8EM76</accession>
<dbReference type="SMART" id="SM00042">
    <property type="entry name" value="CUB"/>
    <property type="match status" value="1"/>
</dbReference>
<dbReference type="GO" id="GO:0032991">
    <property type="term" value="C:protein-containing complex"/>
    <property type="evidence" value="ECO:0007669"/>
    <property type="project" value="TreeGrafter"/>
</dbReference>
<feature type="domain" description="EGF-like" evidence="8">
    <location>
        <begin position="55"/>
        <end position="88"/>
    </location>
</feature>
<keyword evidence="10" id="KW-1185">Reference proteome</keyword>
<feature type="disulfide bond" evidence="6">
    <location>
        <begin position="154"/>
        <end position="163"/>
    </location>
</feature>
<feature type="domain" description="EGF-like" evidence="8">
    <location>
        <begin position="128"/>
        <end position="164"/>
    </location>
</feature>
<sequence length="276" mass="30242">MEFILQISQNGKRKMMLAGQKHVHPKQDVLLPIETTAFVYLLVSVIASIAIKNYIYTPCDNNQCQNGALCIYSVKDYSCRCLAGYKGSHCERTPCSSGPCRNAGTCSISGSSYSCACKHGYYGTQCESYACSPNPCRNGGACNPTGGSSYNCACTNGWYGTICNQIFRQRLTSPGFPVEYAVNMHMTWKIAVGIGNIVALRFTDFKLESCCDYVKVYDGVESEANILGSFNTAKVPPEVFTTGNVIVITMTTDHSIQYKGFSADIYETILKALLYI</sequence>
<dbReference type="EMBL" id="CACVKT020009075">
    <property type="protein sequence ID" value="CAC5420161.1"/>
    <property type="molecule type" value="Genomic_DNA"/>
</dbReference>
<dbReference type="SUPFAM" id="SSF57196">
    <property type="entry name" value="EGF/Laminin"/>
    <property type="match status" value="3"/>
</dbReference>
<keyword evidence="1 6" id="KW-0245">EGF-like domain</keyword>
<protein>
    <submittedName>
        <fullName evidence="9">Uncharacterized protein</fullName>
    </submittedName>
</protein>
<dbReference type="PROSITE" id="PS01186">
    <property type="entry name" value="EGF_2"/>
    <property type="match status" value="2"/>
</dbReference>
<dbReference type="InterPro" id="IPR035914">
    <property type="entry name" value="Sperma_CUB_dom_sf"/>
</dbReference>
<evidence type="ECO:0000259" key="8">
    <source>
        <dbReference type="PROSITE" id="PS50026"/>
    </source>
</evidence>
<feature type="domain" description="CUB" evidence="7">
    <location>
        <begin position="154"/>
        <end position="268"/>
    </location>
</feature>
<dbReference type="Gene3D" id="2.10.25.10">
    <property type="entry name" value="Laminin"/>
    <property type="match status" value="3"/>
</dbReference>
<dbReference type="Pfam" id="PF00008">
    <property type="entry name" value="EGF"/>
    <property type="match status" value="3"/>
</dbReference>
<evidence type="ECO:0000256" key="4">
    <source>
        <dbReference type="ARBA" id="ARBA00023157"/>
    </source>
</evidence>
<evidence type="ECO:0000259" key="7">
    <source>
        <dbReference type="PROSITE" id="PS01180"/>
    </source>
</evidence>
<dbReference type="PANTHER" id="PTHR24049:SF22">
    <property type="entry name" value="DROSOPHILA CRUMBS HOMOLOG"/>
    <property type="match status" value="1"/>
</dbReference>
<dbReference type="PANTHER" id="PTHR24049">
    <property type="entry name" value="CRUMBS FAMILY MEMBER"/>
    <property type="match status" value="1"/>
</dbReference>
<evidence type="ECO:0000313" key="9">
    <source>
        <dbReference type="EMBL" id="CAC5420161.1"/>
    </source>
</evidence>
<dbReference type="PROSITE" id="PS01180">
    <property type="entry name" value="CUB"/>
    <property type="match status" value="1"/>
</dbReference>
<dbReference type="InterPro" id="IPR000742">
    <property type="entry name" value="EGF"/>
</dbReference>
<dbReference type="Proteomes" id="UP000507470">
    <property type="component" value="Unassembled WGS sequence"/>
</dbReference>
<dbReference type="GO" id="GO:0007157">
    <property type="term" value="P:heterophilic cell-cell adhesion via plasma membrane cell adhesion molecules"/>
    <property type="evidence" value="ECO:0007669"/>
    <property type="project" value="TreeGrafter"/>
</dbReference>
<dbReference type="CDD" id="cd00054">
    <property type="entry name" value="EGF_CA"/>
    <property type="match status" value="2"/>
</dbReference>
<dbReference type="FunFam" id="2.60.120.290:FF:000005">
    <property type="entry name" value="Procollagen C-endopeptidase enhancer 1"/>
    <property type="match status" value="1"/>
</dbReference>
<dbReference type="Gene3D" id="2.60.120.290">
    <property type="entry name" value="Spermadhesin, CUB domain"/>
    <property type="match status" value="1"/>
</dbReference>
<dbReference type="SUPFAM" id="SSF49854">
    <property type="entry name" value="Spermadhesin, CUB domain"/>
    <property type="match status" value="1"/>
</dbReference>
<dbReference type="SMART" id="SM00181">
    <property type="entry name" value="EGF"/>
    <property type="match status" value="3"/>
</dbReference>
<organism evidence="9 10">
    <name type="scientific">Mytilus coruscus</name>
    <name type="common">Sea mussel</name>
    <dbReference type="NCBI Taxonomy" id="42192"/>
    <lineage>
        <taxon>Eukaryota</taxon>
        <taxon>Metazoa</taxon>
        <taxon>Spiralia</taxon>
        <taxon>Lophotrochozoa</taxon>
        <taxon>Mollusca</taxon>
        <taxon>Bivalvia</taxon>
        <taxon>Autobranchia</taxon>
        <taxon>Pteriomorphia</taxon>
        <taxon>Mytilida</taxon>
        <taxon>Mytiloidea</taxon>
        <taxon>Mytilidae</taxon>
        <taxon>Mytilinae</taxon>
        <taxon>Mytilus</taxon>
    </lineage>
</organism>
<evidence type="ECO:0000256" key="5">
    <source>
        <dbReference type="ARBA" id="ARBA00023180"/>
    </source>
</evidence>
<dbReference type="SMART" id="SM00179">
    <property type="entry name" value="EGF_CA"/>
    <property type="match status" value="3"/>
</dbReference>
<dbReference type="PROSITE" id="PS00022">
    <property type="entry name" value="EGF_1"/>
    <property type="match status" value="2"/>
</dbReference>
<evidence type="ECO:0000256" key="1">
    <source>
        <dbReference type="ARBA" id="ARBA00022536"/>
    </source>
</evidence>
<keyword evidence="5" id="KW-0325">Glycoprotein</keyword>
<evidence type="ECO:0000313" key="10">
    <source>
        <dbReference type="Proteomes" id="UP000507470"/>
    </source>
</evidence>
<dbReference type="FunFam" id="2.10.25.10:FF:000012">
    <property type="entry name" value="Delta-like protein"/>
    <property type="match status" value="2"/>
</dbReference>
<feature type="domain" description="EGF-like" evidence="8">
    <location>
        <begin position="91"/>
        <end position="127"/>
    </location>
</feature>
<feature type="disulfide bond" evidence="6">
    <location>
        <begin position="117"/>
        <end position="126"/>
    </location>
</feature>
<proteinExistence type="predicted"/>
<dbReference type="InterPro" id="IPR051022">
    <property type="entry name" value="Notch_Cell-Fate_Det"/>
</dbReference>
<dbReference type="PROSITE" id="PS50026">
    <property type="entry name" value="EGF_3"/>
    <property type="match status" value="3"/>
</dbReference>
<name>A0A6J8EM76_MYTCO</name>
<dbReference type="OrthoDB" id="6066851at2759"/>
<keyword evidence="2" id="KW-0732">Signal</keyword>
<keyword evidence="3" id="KW-0677">Repeat</keyword>
<dbReference type="GO" id="GO:0045197">
    <property type="term" value="P:establishment or maintenance of epithelial cell apical/basal polarity"/>
    <property type="evidence" value="ECO:0007669"/>
    <property type="project" value="TreeGrafter"/>
</dbReference>
<comment type="caution">
    <text evidence="6">Lacks conserved residue(s) required for the propagation of feature annotation.</text>
</comment>
<reference evidence="9 10" key="1">
    <citation type="submission" date="2020-06" db="EMBL/GenBank/DDBJ databases">
        <authorList>
            <person name="Li R."/>
            <person name="Bekaert M."/>
        </authorList>
    </citation>
    <scope>NUCLEOTIDE SEQUENCE [LARGE SCALE GENOMIC DNA]</scope>
    <source>
        <strain evidence="10">wild</strain>
    </source>
</reference>
<keyword evidence="4 6" id="KW-1015">Disulfide bond</keyword>
<dbReference type="Pfam" id="PF00431">
    <property type="entry name" value="CUB"/>
    <property type="match status" value="1"/>
</dbReference>
<dbReference type="GO" id="GO:0005509">
    <property type="term" value="F:calcium ion binding"/>
    <property type="evidence" value="ECO:0007669"/>
    <property type="project" value="InterPro"/>
</dbReference>
<evidence type="ECO:0000256" key="2">
    <source>
        <dbReference type="ARBA" id="ARBA00022729"/>
    </source>
</evidence>
<dbReference type="InterPro" id="IPR001881">
    <property type="entry name" value="EGF-like_Ca-bd_dom"/>
</dbReference>